<evidence type="ECO:0000313" key="2">
    <source>
        <dbReference type="EMBL" id="CAG13387.1"/>
    </source>
</evidence>
<dbReference type="KEGG" id="tng:GSTEN00038745G001"/>
<name>Q4RDZ5_TETNG</name>
<dbReference type="AlphaFoldDB" id="Q4RDZ5"/>
<reference evidence="2" key="2">
    <citation type="submission" date="2004-02" db="EMBL/GenBank/DDBJ databases">
        <authorList>
            <consortium name="Genoscope"/>
            <consortium name="Whitehead Institute Centre for Genome Research"/>
        </authorList>
    </citation>
    <scope>NUCLEOTIDE SEQUENCE</scope>
</reference>
<proteinExistence type="predicted"/>
<gene>
    <name evidence="2" type="ORF">GSTENG00038745001</name>
</gene>
<dbReference type="PROSITE" id="PS51507">
    <property type="entry name" value="IRF_2"/>
    <property type="match status" value="1"/>
</dbReference>
<feature type="non-terminal residue" evidence="2">
    <location>
        <position position="1"/>
    </location>
</feature>
<dbReference type="InterPro" id="IPR001346">
    <property type="entry name" value="Interferon_reg_fact_DNA-bd_dom"/>
</dbReference>
<comment type="caution">
    <text evidence="2">The sequence shown here is derived from an EMBL/GenBank/DDBJ whole genome shotgun (WGS) entry which is preliminary data.</text>
</comment>
<dbReference type="SUPFAM" id="SSF46785">
    <property type="entry name" value="Winged helix' DNA-binding domain"/>
    <property type="match status" value="1"/>
</dbReference>
<dbReference type="EMBL" id="CAAE01015271">
    <property type="protein sequence ID" value="CAG13387.1"/>
    <property type="molecule type" value="Genomic_DNA"/>
</dbReference>
<feature type="domain" description="IRF tryptophan pentad repeat" evidence="1">
    <location>
        <begin position="1"/>
        <end position="35"/>
    </location>
</feature>
<protein>
    <submittedName>
        <fullName evidence="2">(spotted green pufferfish) hypothetical protein</fullName>
    </submittedName>
</protein>
<dbReference type="GO" id="GO:0000976">
    <property type="term" value="F:transcription cis-regulatory region binding"/>
    <property type="evidence" value="ECO:0007669"/>
    <property type="project" value="InterPro"/>
</dbReference>
<organism evidence="2">
    <name type="scientific">Tetraodon nigroviridis</name>
    <name type="common">Spotted green pufferfish</name>
    <name type="synonym">Chelonodon nigroviridis</name>
    <dbReference type="NCBI Taxonomy" id="99883"/>
    <lineage>
        <taxon>Eukaryota</taxon>
        <taxon>Metazoa</taxon>
        <taxon>Chordata</taxon>
        <taxon>Craniata</taxon>
        <taxon>Vertebrata</taxon>
        <taxon>Euteleostomi</taxon>
        <taxon>Actinopterygii</taxon>
        <taxon>Neopterygii</taxon>
        <taxon>Teleostei</taxon>
        <taxon>Neoteleostei</taxon>
        <taxon>Acanthomorphata</taxon>
        <taxon>Eupercaria</taxon>
        <taxon>Tetraodontiformes</taxon>
        <taxon>Tetradontoidea</taxon>
        <taxon>Tetraodontidae</taxon>
        <taxon>Tetraodon</taxon>
    </lineage>
</organism>
<dbReference type="Gene3D" id="1.10.10.10">
    <property type="entry name" value="Winged helix-like DNA-binding domain superfamily/Winged helix DNA-binding domain"/>
    <property type="match status" value="1"/>
</dbReference>
<dbReference type="InterPro" id="IPR036388">
    <property type="entry name" value="WH-like_DNA-bd_sf"/>
</dbReference>
<dbReference type="InterPro" id="IPR036390">
    <property type="entry name" value="WH_DNA-bd_sf"/>
</dbReference>
<feature type="non-terminal residue" evidence="2">
    <location>
        <position position="35"/>
    </location>
</feature>
<reference evidence="2" key="1">
    <citation type="journal article" date="2004" name="Nature">
        <title>Genome duplication in the teleost fish Tetraodon nigroviridis reveals the early vertebrate proto-karyotype.</title>
        <authorList>
            <person name="Jaillon O."/>
            <person name="Aury J.-M."/>
            <person name="Brunet F."/>
            <person name="Petit J.-L."/>
            <person name="Stange-Thomann N."/>
            <person name="Mauceli E."/>
            <person name="Bouneau L."/>
            <person name="Fischer C."/>
            <person name="Ozouf-Costaz C."/>
            <person name="Bernot A."/>
            <person name="Nicaud S."/>
            <person name="Jaffe D."/>
            <person name="Fisher S."/>
            <person name="Lutfalla G."/>
            <person name="Dossat C."/>
            <person name="Segurens B."/>
            <person name="Dasilva C."/>
            <person name="Salanoubat M."/>
            <person name="Levy M."/>
            <person name="Boudet N."/>
            <person name="Castellano S."/>
            <person name="Anthouard V."/>
            <person name="Jubin C."/>
            <person name="Castelli V."/>
            <person name="Katinka M."/>
            <person name="Vacherie B."/>
            <person name="Biemont C."/>
            <person name="Skalli Z."/>
            <person name="Cattolico L."/>
            <person name="Poulain J."/>
            <person name="De Berardinis V."/>
            <person name="Cruaud C."/>
            <person name="Duprat S."/>
            <person name="Brottier P."/>
            <person name="Coutanceau J.-P."/>
            <person name="Gouzy J."/>
            <person name="Parra G."/>
            <person name="Lardier G."/>
            <person name="Chapple C."/>
            <person name="McKernan K.J."/>
            <person name="McEwan P."/>
            <person name="Bosak S."/>
            <person name="Kellis M."/>
            <person name="Volff J.-N."/>
            <person name="Guigo R."/>
            <person name="Zody M.C."/>
            <person name="Mesirov J."/>
            <person name="Lindblad-Toh K."/>
            <person name="Birren B."/>
            <person name="Nusbaum C."/>
            <person name="Kahn D."/>
            <person name="Robinson-Rechavi M."/>
            <person name="Laudet V."/>
            <person name="Schachter V."/>
            <person name="Quetier F."/>
            <person name="Saurin W."/>
            <person name="Scarpelli C."/>
            <person name="Wincker P."/>
            <person name="Lander E.S."/>
            <person name="Weissenbach J."/>
            <person name="Roest Crollius H."/>
        </authorList>
    </citation>
    <scope>NUCLEOTIDE SEQUENCE [LARGE SCALE GENOMIC DNA]</scope>
</reference>
<evidence type="ECO:0000259" key="1">
    <source>
        <dbReference type="PROSITE" id="PS51507"/>
    </source>
</evidence>
<accession>Q4RDZ5</accession>
<sequence length="35" mass="4235">RRGFSRSHWMHAARHGWDLEKDSPLFMRWAIHTGT</sequence>